<dbReference type="EMBL" id="AOID01000016">
    <property type="protein sequence ID" value="ELY69322.1"/>
    <property type="molecule type" value="Genomic_DNA"/>
</dbReference>
<organism evidence="2 3">
    <name type="scientific">Natrinema versiforme JCM 10478</name>
    <dbReference type="NCBI Taxonomy" id="1227496"/>
    <lineage>
        <taxon>Archaea</taxon>
        <taxon>Methanobacteriati</taxon>
        <taxon>Methanobacteriota</taxon>
        <taxon>Stenosarchaea group</taxon>
        <taxon>Halobacteria</taxon>
        <taxon>Halobacteriales</taxon>
        <taxon>Natrialbaceae</taxon>
        <taxon>Natrinema</taxon>
    </lineage>
</organism>
<evidence type="ECO:0008006" key="4">
    <source>
        <dbReference type="Google" id="ProtNLM"/>
    </source>
</evidence>
<evidence type="ECO:0000313" key="3">
    <source>
        <dbReference type="Proteomes" id="UP000011632"/>
    </source>
</evidence>
<name>L9Y6G6_9EURY</name>
<dbReference type="Proteomes" id="UP000011632">
    <property type="component" value="Unassembled WGS sequence"/>
</dbReference>
<dbReference type="PATRIC" id="fig|1227496.3.peg.1045"/>
<evidence type="ECO:0000256" key="1">
    <source>
        <dbReference type="SAM" id="MobiDB-lite"/>
    </source>
</evidence>
<feature type="region of interest" description="Disordered" evidence="1">
    <location>
        <begin position="135"/>
        <end position="156"/>
    </location>
</feature>
<accession>L9Y6G6</accession>
<dbReference type="AlphaFoldDB" id="L9Y6G6"/>
<gene>
    <name evidence="2" type="ORF">C489_05193</name>
</gene>
<dbReference type="RefSeq" id="WP_006430092.1">
    <property type="nucleotide sequence ID" value="NZ_AOID01000016.1"/>
</dbReference>
<dbReference type="OrthoDB" id="53394at2157"/>
<dbReference type="STRING" id="1227496.C489_05193"/>
<keyword evidence="3" id="KW-1185">Reference proteome</keyword>
<protein>
    <recommendedName>
        <fullName evidence="4">Zinc-ribbon domain-containing protein</fullName>
    </recommendedName>
</protein>
<evidence type="ECO:0000313" key="2">
    <source>
        <dbReference type="EMBL" id="ELY69322.1"/>
    </source>
</evidence>
<proteinExistence type="predicted"/>
<reference evidence="2 3" key="1">
    <citation type="journal article" date="2014" name="PLoS Genet.">
        <title>Phylogenetically driven sequencing of extremely halophilic archaea reveals strategies for static and dynamic osmo-response.</title>
        <authorList>
            <person name="Becker E.A."/>
            <person name="Seitzer P.M."/>
            <person name="Tritt A."/>
            <person name="Larsen D."/>
            <person name="Krusor M."/>
            <person name="Yao A.I."/>
            <person name="Wu D."/>
            <person name="Madern D."/>
            <person name="Eisen J.A."/>
            <person name="Darling A.E."/>
            <person name="Facciotti M.T."/>
        </authorList>
    </citation>
    <scope>NUCLEOTIDE SEQUENCE [LARGE SCALE GENOMIC DNA]</scope>
    <source>
        <strain evidence="2 3">JCM 10478</strain>
    </source>
</reference>
<sequence length="156" mass="17827">MSYDQECSDCGSTMTAAANYCPFCGEPTVETSGDNPSNEPTKWDEWTLLELEWDCITRRAKARFMEEWEKREDWKNFESRYHVYKAQDQLSVASYHSRQNDSGELTKTNIADAVNHMLMAMATLEVDNEECQPITSEGELLRRRGISANGGPPERS</sequence>
<comment type="caution">
    <text evidence="2">The sequence shown here is derived from an EMBL/GenBank/DDBJ whole genome shotgun (WGS) entry which is preliminary data.</text>
</comment>